<dbReference type="PIRSF" id="PIRSF000332">
    <property type="entry name" value="FMO"/>
    <property type="match status" value="1"/>
</dbReference>
<protein>
    <submittedName>
        <fullName evidence="6">FAD/NAD(P)-binding domain-containing protein</fullName>
    </submittedName>
</protein>
<dbReference type="OMA" id="PEWPKGP"/>
<dbReference type="InterPro" id="IPR036188">
    <property type="entry name" value="FAD/NAD-bd_sf"/>
</dbReference>
<proteinExistence type="inferred from homology"/>
<keyword evidence="2" id="KW-0285">Flavoprotein</keyword>
<keyword evidence="7" id="KW-1185">Reference proteome</keyword>
<keyword evidence="5" id="KW-0560">Oxidoreductase</keyword>
<dbReference type="Proteomes" id="UP000070544">
    <property type="component" value="Unassembled WGS sequence"/>
</dbReference>
<evidence type="ECO:0000256" key="2">
    <source>
        <dbReference type="ARBA" id="ARBA00022630"/>
    </source>
</evidence>
<gene>
    <name evidence="6" type="ORF">M427DRAFT_483079</name>
</gene>
<evidence type="ECO:0000256" key="1">
    <source>
        <dbReference type="ARBA" id="ARBA00009183"/>
    </source>
</evidence>
<organism evidence="6 7">
    <name type="scientific">Gonapodya prolifera (strain JEL478)</name>
    <name type="common">Monoblepharis prolifera</name>
    <dbReference type="NCBI Taxonomy" id="1344416"/>
    <lineage>
        <taxon>Eukaryota</taxon>
        <taxon>Fungi</taxon>
        <taxon>Fungi incertae sedis</taxon>
        <taxon>Chytridiomycota</taxon>
        <taxon>Chytridiomycota incertae sedis</taxon>
        <taxon>Monoblepharidomycetes</taxon>
        <taxon>Monoblepharidales</taxon>
        <taxon>Gonapodyaceae</taxon>
        <taxon>Gonapodya</taxon>
    </lineage>
</organism>
<dbReference type="GO" id="GO:0004499">
    <property type="term" value="F:N,N-dimethylaniline monooxygenase activity"/>
    <property type="evidence" value="ECO:0007669"/>
    <property type="project" value="InterPro"/>
</dbReference>
<dbReference type="Gene3D" id="3.50.50.60">
    <property type="entry name" value="FAD/NAD(P)-binding domain"/>
    <property type="match status" value="1"/>
</dbReference>
<dbReference type="SUPFAM" id="SSF51905">
    <property type="entry name" value="FAD/NAD(P)-binding domain"/>
    <property type="match status" value="2"/>
</dbReference>
<evidence type="ECO:0000313" key="7">
    <source>
        <dbReference type="Proteomes" id="UP000070544"/>
    </source>
</evidence>
<name>A0A139A0U7_GONPJ</name>
<sequence>MSCESLGFTCPIRPGKVLVVGAGSSGLIAARHFKDDGWTVTIVEERGDLGGTWEAAYSSARVQNSGEQYRFADFPMPKEIRADRFPNRDQLRSYFKAYVRHHGLDILFNTRPSAMTYVREKAGWSVSLVGVGGGNDSATKEFYEFVILATGYCSKPYTPPLPGKETFRGIIHHSANLSRFTRSDFSALFMGKKVAVVGMGKSAMDLVECAHESGATEIQQIARRARWMLPFKIGPVHISHVVMTRAVSSMVPSWTHTTRIEKSLHKGTASVPAAFWKVIEKLFAWIHGFEKSSPLYPKEPVTNALTYSIGVVTPAYHRLVRSNSITFHIPASIPALEGSSIHLSDATTIPDVDVLILATGSRSTGFDFLPETISSALVEDDGVHLYRGMIHPDVPALAFAGINSSYMHFVTTELGIQWLLAHLRGTVPLPPPSAIRASLDADRDWKRLHTPKESHRSAVSACYQQYVDLLCADLGVPVYRKLKKWGWWNPIGWAAEVLGQLDPTDFRGVKDEVEARHGKGKQPPAVAT</sequence>
<dbReference type="InterPro" id="IPR050346">
    <property type="entry name" value="FMO-like"/>
</dbReference>
<evidence type="ECO:0000256" key="4">
    <source>
        <dbReference type="ARBA" id="ARBA00022857"/>
    </source>
</evidence>
<reference evidence="6 7" key="1">
    <citation type="journal article" date="2015" name="Genome Biol. Evol.">
        <title>Phylogenomic analyses indicate that early fungi evolved digesting cell walls of algal ancestors of land plants.</title>
        <authorList>
            <person name="Chang Y."/>
            <person name="Wang S."/>
            <person name="Sekimoto S."/>
            <person name="Aerts A.L."/>
            <person name="Choi C."/>
            <person name="Clum A."/>
            <person name="LaButti K.M."/>
            <person name="Lindquist E.A."/>
            <person name="Yee Ngan C."/>
            <person name="Ohm R.A."/>
            <person name="Salamov A.A."/>
            <person name="Grigoriev I.V."/>
            <person name="Spatafora J.W."/>
            <person name="Berbee M.L."/>
        </authorList>
    </citation>
    <scope>NUCLEOTIDE SEQUENCE [LARGE SCALE GENOMIC DNA]</scope>
    <source>
        <strain evidence="6 7">JEL478</strain>
    </source>
</reference>
<dbReference type="InterPro" id="IPR020946">
    <property type="entry name" value="Flavin_mOase-like"/>
</dbReference>
<comment type="similarity">
    <text evidence="1">Belongs to the FMO family.</text>
</comment>
<dbReference type="Pfam" id="PF00743">
    <property type="entry name" value="FMO-like"/>
    <property type="match status" value="2"/>
</dbReference>
<dbReference type="InterPro" id="IPR000960">
    <property type="entry name" value="Flavin_mOase"/>
</dbReference>
<evidence type="ECO:0000256" key="5">
    <source>
        <dbReference type="ARBA" id="ARBA00023002"/>
    </source>
</evidence>
<accession>A0A139A0U7</accession>
<keyword evidence="3" id="KW-0274">FAD</keyword>
<dbReference type="GO" id="GO:0050660">
    <property type="term" value="F:flavin adenine dinucleotide binding"/>
    <property type="evidence" value="ECO:0007669"/>
    <property type="project" value="InterPro"/>
</dbReference>
<dbReference type="STRING" id="1344416.A0A139A0U7"/>
<dbReference type="GO" id="GO:0050661">
    <property type="term" value="F:NADP binding"/>
    <property type="evidence" value="ECO:0007669"/>
    <property type="project" value="InterPro"/>
</dbReference>
<keyword evidence="4" id="KW-0521">NADP</keyword>
<dbReference type="EMBL" id="KQ965827">
    <property type="protein sequence ID" value="KXS10400.1"/>
    <property type="molecule type" value="Genomic_DNA"/>
</dbReference>
<dbReference type="PRINTS" id="PR00411">
    <property type="entry name" value="PNDRDTASEI"/>
</dbReference>
<dbReference type="PANTHER" id="PTHR23023">
    <property type="entry name" value="DIMETHYLANILINE MONOOXYGENASE"/>
    <property type="match status" value="1"/>
</dbReference>
<evidence type="ECO:0000313" key="6">
    <source>
        <dbReference type="EMBL" id="KXS10400.1"/>
    </source>
</evidence>
<evidence type="ECO:0000256" key="3">
    <source>
        <dbReference type="ARBA" id="ARBA00022827"/>
    </source>
</evidence>
<dbReference type="OrthoDB" id="66881at2759"/>
<dbReference type="AlphaFoldDB" id="A0A139A0U7"/>